<evidence type="ECO:0000259" key="1">
    <source>
        <dbReference type="Pfam" id="PF02900"/>
    </source>
</evidence>
<keyword evidence="3" id="KW-1185">Reference proteome</keyword>
<comment type="caution">
    <text evidence="2">The sequence shown here is derived from an EMBL/GenBank/DDBJ whole genome shotgun (WGS) entry which is preliminary data.</text>
</comment>
<dbReference type="Proteomes" id="UP000282971">
    <property type="component" value="Unassembled WGS sequence"/>
</dbReference>
<feature type="domain" description="Extradiol ring-cleavage dioxygenase class III enzyme subunit B" evidence="1">
    <location>
        <begin position="18"/>
        <end position="245"/>
    </location>
</feature>
<dbReference type="EMBL" id="SACN01000001">
    <property type="protein sequence ID" value="RVT92939.1"/>
    <property type="molecule type" value="Genomic_DNA"/>
</dbReference>
<evidence type="ECO:0000313" key="2">
    <source>
        <dbReference type="EMBL" id="RVT92939.1"/>
    </source>
</evidence>
<dbReference type="SUPFAM" id="SSF53213">
    <property type="entry name" value="LigB-like"/>
    <property type="match status" value="1"/>
</dbReference>
<protein>
    <submittedName>
        <fullName evidence="2">Protocatechuate 3,4-dioxygenase</fullName>
    </submittedName>
</protein>
<dbReference type="Gene3D" id="3.40.830.10">
    <property type="entry name" value="LigB-like"/>
    <property type="match status" value="1"/>
</dbReference>
<sequence>MGRIVGAFGMSHVMFPPKGVEHQAEAVLQGMLHIRERVSALRPDRLVLIGPDHFNNFDLALQIPLAIATSDRLQTLGDGGVPVTTMNGDRAFAEDFARFAAHADYDLVQAEEVIPDHGMAFPKLVVDPSDAVQTVLLYVNSGMPLPPSPARCHRLGKILRQFIECARPKGERVIVIGLGGLSHWLRMPGEGQIAQDFDQDFLSTLEQGGAEEFARTHDCAQIVELAGNGGLELLSWLVAAGAAGATSGQRIFYEPVAPWITGMAAIELFPQYSYGAD</sequence>
<keyword evidence="2" id="KW-0560">Oxidoreductase</keyword>
<dbReference type="AlphaFoldDB" id="A0A437M5I4"/>
<dbReference type="OrthoDB" id="8673673at2"/>
<proteinExistence type="predicted"/>
<keyword evidence="2" id="KW-0223">Dioxygenase</keyword>
<dbReference type="InterPro" id="IPR004183">
    <property type="entry name" value="Xdiol_dOase_suB"/>
</dbReference>
<accession>A0A437M5I4</accession>
<dbReference type="GO" id="GO:0008198">
    <property type="term" value="F:ferrous iron binding"/>
    <property type="evidence" value="ECO:0007669"/>
    <property type="project" value="InterPro"/>
</dbReference>
<dbReference type="GO" id="GO:0016702">
    <property type="term" value="F:oxidoreductase activity, acting on single donors with incorporation of molecular oxygen, incorporation of two atoms of oxygen"/>
    <property type="evidence" value="ECO:0007669"/>
    <property type="project" value="UniProtKB-ARBA"/>
</dbReference>
<reference evidence="2 3" key="1">
    <citation type="submission" date="2019-01" db="EMBL/GenBank/DDBJ databases">
        <authorList>
            <person name="Chen W.-M."/>
        </authorList>
    </citation>
    <scope>NUCLEOTIDE SEQUENCE [LARGE SCALE GENOMIC DNA]</scope>
    <source>
        <strain evidence="2 3">CCP-7</strain>
    </source>
</reference>
<dbReference type="RefSeq" id="WP_127741051.1">
    <property type="nucleotide sequence ID" value="NZ_SACN01000001.1"/>
</dbReference>
<evidence type="ECO:0000313" key="3">
    <source>
        <dbReference type="Proteomes" id="UP000282971"/>
    </source>
</evidence>
<organism evidence="2 3">
    <name type="scientific">Sphingomonas crocodyli</name>
    <dbReference type="NCBI Taxonomy" id="1979270"/>
    <lineage>
        <taxon>Bacteria</taxon>
        <taxon>Pseudomonadati</taxon>
        <taxon>Pseudomonadota</taxon>
        <taxon>Alphaproteobacteria</taxon>
        <taxon>Sphingomonadales</taxon>
        <taxon>Sphingomonadaceae</taxon>
        <taxon>Sphingomonas</taxon>
    </lineage>
</organism>
<dbReference type="Pfam" id="PF02900">
    <property type="entry name" value="LigB"/>
    <property type="match status" value="1"/>
</dbReference>
<gene>
    <name evidence="2" type="ORF">EOD43_03260</name>
</gene>
<name>A0A437M5I4_9SPHN</name>